<proteinExistence type="predicted"/>
<comment type="caution">
    <text evidence="1">The sequence shown here is derived from an EMBL/GenBank/DDBJ whole genome shotgun (WGS) entry which is preliminary data.</text>
</comment>
<evidence type="ECO:0000313" key="2">
    <source>
        <dbReference type="Proteomes" id="UP000176087"/>
    </source>
</evidence>
<accession>A0A1E7JLV0</accession>
<dbReference type="Proteomes" id="UP000176087">
    <property type="component" value="Unassembled WGS sequence"/>
</dbReference>
<keyword evidence="2" id="KW-1185">Reference proteome</keyword>
<organism evidence="1 2">
    <name type="scientific">Streptomyces abyssalis</name>
    <dbReference type="NCBI Taxonomy" id="933944"/>
    <lineage>
        <taxon>Bacteria</taxon>
        <taxon>Bacillati</taxon>
        <taxon>Actinomycetota</taxon>
        <taxon>Actinomycetes</taxon>
        <taxon>Kitasatosporales</taxon>
        <taxon>Streptomycetaceae</taxon>
        <taxon>Streptomyces</taxon>
    </lineage>
</organism>
<dbReference type="STRING" id="933944.AN215_18065"/>
<dbReference type="AlphaFoldDB" id="A0A1E7JLV0"/>
<reference evidence="1 2" key="1">
    <citation type="journal article" date="2016" name="Front. Microbiol.">
        <title>Comparative Genomics Analysis of Streptomyces Species Reveals Their Adaptation to the Marine Environment and Their Diversity at the Genomic Level.</title>
        <authorList>
            <person name="Tian X."/>
            <person name="Zhang Z."/>
            <person name="Yang T."/>
            <person name="Chen M."/>
            <person name="Li J."/>
            <person name="Chen F."/>
            <person name="Yang J."/>
            <person name="Li W."/>
            <person name="Zhang B."/>
            <person name="Zhang Z."/>
            <person name="Wu J."/>
            <person name="Zhang C."/>
            <person name="Long L."/>
            <person name="Xiao J."/>
        </authorList>
    </citation>
    <scope>NUCLEOTIDE SEQUENCE [LARGE SCALE GENOMIC DNA]</scope>
    <source>
        <strain evidence="1 2">SCSIO 10390</strain>
    </source>
</reference>
<sequence length="246" mass="28163">MSDKGPGPALPPVVDRKTWQEARDALLVREKAHTREGDAIAAARRRLPMVEVDATIEVIGPDGPITILDVFEGRRQLIAYFHAWWPGRPAAEQCDGCTFFNCQVRELSYIHSRDATYATLCKGPYEASVRYRDFLGLDMPWYSVEKTAAQLLEGRDWQRHHLVCYVRDGERVFETYYTGGRGVEVMSPTHGLLDMTVYGRQEAWEDSPDGWPQPWYSDENPEVWRTNGRPVAQWSRIEAGRSDELT</sequence>
<dbReference type="EMBL" id="LJGT01000040">
    <property type="protein sequence ID" value="OEU88626.1"/>
    <property type="molecule type" value="Genomic_DNA"/>
</dbReference>
<evidence type="ECO:0008006" key="3">
    <source>
        <dbReference type="Google" id="ProtNLM"/>
    </source>
</evidence>
<dbReference type="InterPro" id="IPR010296">
    <property type="entry name" value="DUF899_thioredox"/>
</dbReference>
<dbReference type="OrthoDB" id="4721017at2"/>
<gene>
    <name evidence="1" type="ORF">AN215_18065</name>
</gene>
<dbReference type="Pfam" id="PF05988">
    <property type="entry name" value="DUF899"/>
    <property type="match status" value="1"/>
</dbReference>
<protein>
    <recommendedName>
        <fullName evidence="3">DUF899 domain-containing protein</fullName>
    </recommendedName>
</protein>
<name>A0A1E7JLV0_9ACTN</name>
<dbReference type="RefSeq" id="WP_070012075.1">
    <property type="nucleotide sequence ID" value="NZ_LJGS01000041.1"/>
</dbReference>
<evidence type="ECO:0000313" key="1">
    <source>
        <dbReference type="EMBL" id="OEU88626.1"/>
    </source>
</evidence>
<dbReference type="PATRIC" id="fig|933944.5.peg.2928"/>